<feature type="domain" description="DUF641" evidence="2">
    <location>
        <begin position="68"/>
        <end position="193"/>
    </location>
</feature>
<evidence type="ECO:0000313" key="4">
    <source>
        <dbReference type="EMBL" id="EYU29536.1"/>
    </source>
</evidence>
<dbReference type="KEGG" id="egt:105966769"/>
<dbReference type="Proteomes" id="UP000030748">
    <property type="component" value="Unassembled WGS sequence"/>
</dbReference>
<dbReference type="eggNOG" id="ENOG502QRHA">
    <property type="taxonomic scope" value="Eukaryota"/>
</dbReference>
<dbReference type="PhylomeDB" id="A0A022QNN3"/>
<accession>A0A022QNN3</accession>
<feature type="domain" description="GIL1/IRKI C-terminal" evidence="3">
    <location>
        <begin position="390"/>
        <end position="446"/>
    </location>
</feature>
<name>A0A022QNN3_ERYGU</name>
<dbReference type="EMBL" id="KI631205">
    <property type="protein sequence ID" value="EYU29536.1"/>
    <property type="molecule type" value="Genomic_DNA"/>
</dbReference>
<evidence type="ECO:0000259" key="2">
    <source>
        <dbReference type="Pfam" id="PF04859"/>
    </source>
</evidence>
<organism evidence="4 5">
    <name type="scientific">Erythranthe guttata</name>
    <name type="common">Yellow monkey flower</name>
    <name type="synonym">Mimulus guttatus</name>
    <dbReference type="NCBI Taxonomy" id="4155"/>
    <lineage>
        <taxon>Eukaryota</taxon>
        <taxon>Viridiplantae</taxon>
        <taxon>Streptophyta</taxon>
        <taxon>Embryophyta</taxon>
        <taxon>Tracheophyta</taxon>
        <taxon>Spermatophyta</taxon>
        <taxon>Magnoliopsida</taxon>
        <taxon>eudicotyledons</taxon>
        <taxon>Gunneridae</taxon>
        <taxon>Pentapetalae</taxon>
        <taxon>asterids</taxon>
        <taxon>lamiids</taxon>
        <taxon>Lamiales</taxon>
        <taxon>Phrymaceae</taxon>
        <taxon>Erythranthe</taxon>
    </lineage>
</organism>
<dbReference type="InterPro" id="IPR040225">
    <property type="entry name" value="GIL1-like"/>
</dbReference>
<dbReference type="InterPro" id="IPR006943">
    <property type="entry name" value="DUF641_pln"/>
</dbReference>
<dbReference type="GO" id="GO:0009639">
    <property type="term" value="P:response to red or far red light"/>
    <property type="evidence" value="ECO:0007669"/>
    <property type="project" value="InterPro"/>
</dbReference>
<evidence type="ECO:0000313" key="5">
    <source>
        <dbReference type="Proteomes" id="UP000030748"/>
    </source>
</evidence>
<dbReference type="PANTHER" id="PTHR31161">
    <property type="entry name" value="PROTEIN GRAVITROPIC IN THE LIGHT 1"/>
    <property type="match status" value="1"/>
</dbReference>
<dbReference type="Pfam" id="PF24994">
    <property type="entry name" value="GIL1_IRKI_C"/>
    <property type="match status" value="1"/>
</dbReference>
<reference evidence="4 5" key="1">
    <citation type="journal article" date="2013" name="Proc. Natl. Acad. Sci. U.S.A.">
        <title>Fine-scale variation in meiotic recombination in Mimulus inferred from population shotgun sequencing.</title>
        <authorList>
            <person name="Hellsten U."/>
            <person name="Wright K.M."/>
            <person name="Jenkins J."/>
            <person name="Shu S."/>
            <person name="Yuan Y."/>
            <person name="Wessler S.R."/>
            <person name="Schmutz J."/>
            <person name="Willis J.H."/>
            <person name="Rokhsar D.S."/>
        </authorList>
    </citation>
    <scope>NUCLEOTIDE SEQUENCE [LARGE SCALE GENOMIC DNA]</scope>
    <source>
        <strain evidence="5">cv. DUN x IM62</strain>
    </source>
</reference>
<dbReference type="AlphaFoldDB" id="A0A022QNN3"/>
<keyword evidence="5" id="KW-1185">Reference proteome</keyword>
<feature type="compositionally biased region" description="Basic residues" evidence="1">
    <location>
        <begin position="39"/>
        <end position="49"/>
    </location>
</feature>
<gene>
    <name evidence="4" type="ORF">MIMGU_mgv1a006315mg</name>
</gene>
<dbReference type="InterPro" id="IPR056813">
    <property type="entry name" value="GIL1_IRKI_C"/>
</dbReference>
<dbReference type="OMA" id="MFDAFHF"/>
<proteinExistence type="predicted"/>
<dbReference type="GO" id="GO:0009959">
    <property type="term" value="P:negative gravitropism"/>
    <property type="evidence" value="ECO:0007669"/>
    <property type="project" value="InterPro"/>
</dbReference>
<evidence type="ECO:0000256" key="1">
    <source>
        <dbReference type="SAM" id="MobiDB-lite"/>
    </source>
</evidence>
<dbReference type="Pfam" id="PF04859">
    <property type="entry name" value="DUF641"/>
    <property type="match status" value="1"/>
</dbReference>
<feature type="region of interest" description="Disordered" evidence="1">
    <location>
        <begin position="32"/>
        <end position="63"/>
    </location>
</feature>
<protein>
    <submittedName>
        <fullName evidence="4">Uncharacterized protein</fullName>
    </submittedName>
</protein>
<sequence length="448" mass="50724">MDSVKRSALTPTKSRLASTFAKVFHARSVKGISPDCGIKKTKSHGKTKKDRTEIPSPGNEDDKELQNWAVREAFLSKLFAGISTIKSAYAQLQFAQSPYDSDGIQAADQTVVSELTNLSELKQCYLKKQLDDEKSPETTLLLSEIQEQSSLLKTYEITTKKLDSQLMLKDSEITFLKEKLAEADKENKTLGKKLNASGPLFMPDNIQLLSDLKPSHFNAYLRTALKSIRSFVKLMISEMESADWDLDAAASAIEPGVSFWKPNHKCFAFESFVCKHMFDGFNYPNEGQEEKTRALFFETFTEMTKYAGPASGYLAKKPKSEFARFCREKYSRLVHPKMEESIFGNLNQRDLLGSGDFFPETSFFSAFSEMAKRVWVLRCMALSFDRELSVYQVKKGSRFSEVYMESLSDEAFLFSDKDAPENDPRVAFTVVPGFRVGEIIIQCQVYLC</sequence>
<evidence type="ECO:0000259" key="3">
    <source>
        <dbReference type="Pfam" id="PF24994"/>
    </source>
</evidence>
<dbReference type="OrthoDB" id="1915848at2759"/>
<dbReference type="STRING" id="4155.A0A022QNN3"/>